<keyword evidence="2" id="KW-1133">Transmembrane helix</keyword>
<dbReference type="PANTHER" id="PTHR47829:SF1">
    <property type="entry name" value="HAD FAMILY PHOSPHATASE"/>
    <property type="match status" value="1"/>
</dbReference>
<evidence type="ECO:0000313" key="3">
    <source>
        <dbReference type="EMBL" id="THW05689.1"/>
    </source>
</evidence>
<dbReference type="EMBL" id="QZAJ01000835">
    <property type="protein sequence ID" value="THW05689.1"/>
    <property type="molecule type" value="Genomic_DNA"/>
</dbReference>
<organism evidence="3 4">
    <name type="scientific">Aureobasidium pullulans</name>
    <name type="common">Black yeast</name>
    <name type="synonym">Pullularia pullulans</name>
    <dbReference type="NCBI Taxonomy" id="5580"/>
    <lineage>
        <taxon>Eukaryota</taxon>
        <taxon>Fungi</taxon>
        <taxon>Dikarya</taxon>
        <taxon>Ascomycota</taxon>
        <taxon>Pezizomycotina</taxon>
        <taxon>Dothideomycetes</taxon>
        <taxon>Dothideomycetidae</taxon>
        <taxon>Dothideales</taxon>
        <taxon>Saccotheciaceae</taxon>
        <taxon>Aureobasidium</taxon>
    </lineage>
</organism>
<dbReference type="PANTHER" id="PTHR47829">
    <property type="entry name" value="HYDROLASE, PUTATIVE (AFU_ORTHOLOGUE AFUA_1G12880)-RELATED"/>
    <property type="match status" value="1"/>
</dbReference>
<dbReference type="InterPro" id="IPR052898">
    <property type="entry name" value="ACAD10-like"/>
</dbReference>
<keyword evidence="2" id="KW-0472">Membrane</keyword>
<dbReference type="Gene3D" id="3.40.50.1000">
    <property type="entry name" value="HAD superfamily/HAD-like"/>
    <property type="match status" value="1"/>
</dbReference>
<evidence type="ECO:0000256" key="2">
    <source>
        <dbReference type="SAM" id="Phobius"/>
    </source>
</evidence>
<evidence type="ECO:0000313" key="4">
    <source>
        <dbReference type="Proteomes" id="UP000308014"/>
    </source>
</evidence>
<accession>A0A4S8V3C3</accession>
<feature type="region of interest" description="Disordered" evidence="1">
    <location>
        <begin position="282"/>
        <end position="309"/>
    </location>
</feature>
<comment type="caution">
    <text evidence="3">The sequence shown here is derived from an EMBL/GenBank/DDBJ whole genome shotgun (WGS) entry which is preliminary data.</text>
</comment>
<dbReference type="AlphaFoldDB" id="A0A4S8V3C3"/>
<proteinExistence type="predicted"/>
<gene>
    <name evidence="3" type="ORF">D6D24_10174</name>
</gene>
<feature type="transmembrane region" description="Helical" evidence="2">
    <location>
        <begin position="179"/>
        <end position="201"/>
    </location>
</feature>
<reference evidence="3 4" key="1">
    <citation type="submission" date="2018-10" db="EMBL/GenBank/DDBJ databases">
        <title>Fifty Aureobasidium pullulans genomes reveal a recombining polyextremotolerant generalist.</title>
        <authorList>
            <person name="Gostincar C."/>
            <person name="Turk M."/>
            <person name="Zajc J."/>
            <person name="Gunde-Cimerman N."/>
        </authorList>
    </citation>
    <scope>NUCLEOTIDE SEQUENCE [LARGE SCALE GENOMIC DNA]</scope>
    <source>
        <strain evidence="3 4">EXF-11318</strain>
    </source>
</reference>
<keyword evidence="2" id="KW-0812">Transmembrane</keyword>
<evidence type="ECO:0000256" key="1">
    <source>
        <dbReference type="SAM" id="MobiDB-lite"/>
    </source>
</evidence>
<dbReference type="InterPro" id="IPR023214">
    <property type="entry name" value="HAD_sf"/>
</dbReference>
<name>A0A4S8V3C3_AURPU</name>
<protein>
    <submittedName>
        <fullName evidence="3">HAD-like protein</fullName>
    </submittedName>
</protein>
<sequence>MSSPPPKVLLFDIGGVCVVSPFAAILAYEKENSIPIGWINTAISASGKHGAWALLERGKIPLDSSFFRAFSSDLCSEPLWRQFYISHLKKTRKQETTSQAIEEAAYQVPAPPKIDGEKLYWEMMTVSRKPDMWMWPALQKLRKHATEEKGYILAALIQEAATYSRILTNMKCDTLARRAILFVTFIAATTIIYGLTTRLLFTAPNYDDVSIDPEGGSYYDYGSKVAAAVWKGAGQWIGMSSEGSVNTETSKADIIIKSKEQGEDITPTGSGALDPEETFAAIANQDNKSRERRRLRSCRAYSKTNRGRR</sequence>
<dbReference type="Proteomes" id="UP000308014">
    <property type="component" value="Unassembled WGS sequence"/>
</dbReference>